<keyword evidence="4" id="KW-1185">Reference proteome</keyword>
<feature type="transmembrane region" description="Helical" evidence="2">
    <location>
        <begin position="6"/>
        <end position="24"/>
    </location>
</feature>
<sequence>MHVKIFVKIVKILLIDSLFLFIIFSRDIKKEEKRIMMKKWGFILLAFILWIGVMPKPSSAAQQASFEKELNQYLEEVSKQRGFKVTREHIEFSLAQYEEKIENFDSVEELRDFLGEVIQKDLSNLTEIYDEFNLNEASLRQLLQEHGEDLDEYVFVENLYDAVMLYIERDPNFDKNLQDYLAKISSIRGFPVTIDHINRSLSLYERKLEDFKTVKSLERFLGEVIKKDLSNLSYIYDEYDLNEKELRQLLQEHGKKLEDYVFLDDLEEDVITFLSEEWDAGVEDELLYDLLTVFEQEYGLTKEEIERLKNHLRSIEEHLMKEETIIALLDLADRMMAFEGFDEATELTKSQIEELISIFKDFQRIFKIKVTFSLVKDGSEKELSLFDLFNLKELINAKLKINIYSESGEFLADLLITGEIVDSDTLHRTGQTIRHGAQEAKSVKQEKNVSQKIEKKLKAVKDNEHKTVKGAKLPKTDSGYGMNAMVGLFIVLAGFLIFRQARKV</sequence>
<dbReference type="Proteomes" id="UP000076476">
    <property type="component" value="Unassembled WGS sequence"/>
</dbReference>
<name>A0A165ZB92_9BACI</name>
<keyword evidence="2" id="KW-0812">Transmembrane</keyword>
<dbReference type="EMBL" id="LWBR01000001">
    <property type="protein sequence ID" value="KZN98066.1"/>
    <property type="molecule type" value="Genomic_DNA"/>
</dbReference>
<dbReference type="InterPro" id="IPR030832">
    <property type="entry name" value="Acidic_LPXTA"/>
</dbReference>
<organism evidence="3 4">
    <name type="scientific">Aeribacillus pallidus</name>
    <dbReference type="NCBI Taxonomy" id="33936"/>
    <lineage>
        <taxon>Bacteria</taxon>
        <taxon>Bacillati</taxon>
        <taxon>Bacillota</taxon>
        <taxon>Bacilli</taxon>
        <taxon>Bacillales</taxon>
        <taxon>Bacillaceae</taxon>
        <taxon>Aeribacillus</taxon>
    </lineage>
</organism>
<feature type="transmembrane region" description="Helical" evidence="2">
    <location>
        <begin position="480"/>
        <end position="498"/>
    </location>
</feature>
<evidence type="ECO:0000256" key="2">
    <source>
        <dbReference type="SAM" id="Phobius"/>
    </source>
</evidence>
<keyword evidence="2" id="KW-1133">Transmembrane helix</keyword>
<keyword evidence="1" id="KW-0175">Coiled coil</keyword>
<reference evidence="3 4" key="1">
    <citation type="submission" date="2016-04" db="EMBL/GenBank/DDBJ databases">
        <title>Draft genome sequence of Aeribacillus pallidus 8m3 from petroleum reservoir.</title>
        <authorList>
            <person name="Poltaraus A.B."/>
            <person name="Nazina T.N."/>
            <person name="Tourova T.P."/>
            <person name="Malakho S.M."/>
            <person name="Korshunova A.V."/>
            <person name="Sokolova D.S."/>
        </authorList>
    </citation>
    <scope>NUCLEOTIDE SEQUENCE [LARGE SCALE GENOMIC DNA]</scope>
    <source>
        <strain evidence="3 4">8m3</strain>
    </source>
</reference>
<dbReference type="STRING" id="33936.AZI98_00570"/>
<proteinExistence type="predicted"/>
<gene>
    <name evidence="3" type="ORF">AZI98_00570</name>
</gene>
<evidence type="ECO:0008006" key="5">
    <source>
        <dbReference type="Google" id="ProtNLM"/>
    </source>
</evidence>
<dbReference type="AlphaFoldDB" id="A0A165ZB92"/>
<comment type="caution">
    <text evidence="3">The sequence shown here is derived from an EMBL/GenBank/DDBJ whole genome shotgun (WGS) entry which is preliminary data.</text>
</comment>
<evidence type="ECO:0000313" key="3">
    <source>
        <dbReference type="EMBL" id="KZN98066.1"/>
    </source>
</evidence>
<accession>A0A165ZB92</accession>
<evidence type="ECO:0000256" key="1">
    <source>
        <dbReference type="SAM" id="Coils"/>
    </source>
</evidence>
<dbReference type="NCBIfam" id="TIGR04383">
    <property type="entry name" value="acidic_w_LPXTA"/>
    <property type="match status" value="2"/>
</dbReference>
<feature type="coiled-coil region" evidence="1">
    <location>
        <begin position="298"/>
        <end position="325"/>
    </location>
</feature>
<protein>
    <recommendedName>
        <fullName evidence="5">Processed acidic surface protein</fullName>
    </recommendedName>
</protein>
<keyword evidence="2" id="KW-0472">Membrane</keyword>
<evidence type="ECO:0000313" key="4">
    <source>
        <dbReference type="Proteomes" id="UP000076476"/>
    </source>
</evidence>
<feature type="transmembrane region" description="Helical" evidence="2">
    <location>
        <begin position="36"/>
        <end position="53"/>
    </location>
</feature>